<evidence type="ECO:0000313" key="2">
    <source>
        <dbReference type="Proteomes" id="UP000241769"/>
    </source>
</evidence>
<protein>
    <recommendedName>
        <fullName evidence="3">RNase H type-1 domain-containing protein</fullName>
    </recommendedName>
</protein>
<dbReference type="SUPFAM" id="SSF53098">
    <property type="entry name" value="Ribonuclease H-like"/>
    <property type="match status" value="1"/>
</dbReference>
<dbReference type="GO" id="GO:0003676">
    <property type="term" value="F:nucleic acid binding"/>
    <property type="evidence" value="ECO:0007669"/>
    <property type="project" value="InterPro"/>
</dbReference>
<dbReference type="InterPro" id="IPR036397">
    <property type="entry name" value="RNaseH_sf"/>
</dbReference>
<dbReference type="AlphaFoldDB" id="A0A2P6MNP5"/>
<sequence>FCVYLAIIYQPMREIFIEGKTATYERRQLTIGAQEINHAELRGILRAITHTGAAHNLTIYSDSFNSVLFCTKGRKTLQITKEWQYKDRNKTSN</sequence>
<organism evidence="1 2">
    <name type="scientific">Planoprotostelium fungivorum</name>
    <dbReference type="NCBI Taxonomy" id="1890364"/>
    <lineage>
        <taxon>Eukaryota</taxon>
        <taxon>Amoebozoa</taxon>
        <taxon>Evosea</taxon>
        <taxon>Variosea</taxon>
        <taxon>Cavosteliida</taxon>
        <taxon>Cavosteliaceae</taxon>
        <taxon>Planoprotostelium</taxon>
    </lineage>
</organism>
<dbReference type="InterPro" id="IPR012337">
    <property type="entry name" value="RNaseH-like_sf"/>
</dbReference>
<proteinExistence type="predicted"/>
<evidence type="ECO:0000313" key="1">
    <source>
        <dbReference type="EMBL" id="PRP73323.1"/>
    </source>
</evidence>
<name>A0A2P6MNP5_9EUKA</name>
<dbReference type="InParanoid" id="A0A2P6MNP5"/>
<accession>A0A2P6MNP5</accession>
<keyword evidence="2" id="KW-1185">Reference proteome</keyword>
<comment type="caution">
    <text evidence="1">The sequence shown here is derived from an EMBL/GenBank/DDBJ whole genome shotgun (WGS) entry which is preliminary data.</text>
</comment>
<dbReference type="Proteomes" id="UP000241769">
    <property type="component" value="Unassembled WGS sequence"/>
</dbReference>
<reference evidence="1 2" key="1">
    <citation type="journal article" date="2018" name="Genome Biol. Evol.">
        <title>Multiple Roots of Fruiting Body Formation in Amoebozoa.</title>
        <authorList>
            <person name="Hillmann F."/>
            <person name="Forbes G."/>
            <person name="Novohradska S."/>
            <person name="Ferling I."/>
            <person name="Riege K."/>
            <person name="Groth M."/>
            <person name="Westermann M."/>
            <person name="Marz M."/>
            <person name="Spaller T."/>
            <person name="Winckler T."/>
            <person name="Schaap P."/>
            <person name="Glockner G."/>
        </authorList>
    </citation>
    <scope>NUCLEOTIDE SEQUENCE [LARGE SCALE GENOMIC DNA]</scope>
    <source>
        <strain evidence="1 2">Jena</strain>
    </source>
</reference>
<evidence type="ECO:0008006" key="3">
    <source>
        <dbReference type="Google" id="ProtNLM"/>
    </source>
</evidence>
<gene>
    <name evidence="1" type="ORF">PROFUN_16830</name>
</gene>
<dbReference type="EMBL" id="MDYQ01000629">
    <property type="protein sequence ID" value="PRP73323.1"/>
    <property type="molecule type" value="Genomic_DNA"/>
</dbReference>
<dbReference type="Gene3D" id="3.30.420.10">
    <property type="entry name" value="Ribonuclease H-like superfamily/Ribonuclease H"/>
    <property type="match status" value="1"/>
</dbReference>
<feature type="non-terminal residue" evidence="1">
    <location>
        <position position="1"/>
    </location>
</feature>